<comment type="function">
    <text evidence="1">Could be involved in insertion of integral membrane proteins into the membrane.</text>
</comment>
<proteinExistence type="inferred from homology"/>
<dbReference type="STRING" id="371602.SAMN04487984_0978"/>
<keyword evidence="1" id="KW-1003">Cell membrane</keyword>
<dbReference type="GO" id="GO:0005886">
    <property type="term" value="C:plasma membrane"/>
    <property type="evidence" value="ECO:0007669"/>
    <property type="project" value="UniProtKB-SubCell"/>
</dbReference>
<dbReference type="HAMAP" id="MF_00386">
    <property type="entry name" value="UPF0161_YidD"/>
    <property type="match status" value="1"/>
</dbReference>
<evidence type="ECO:0000313" key="3">
    <source>
        <dbReference type="Proteomes" id="UP000243884"/>
    </source>
</evidence>
<name>A0A1W1YWT3_9LACT</name>
<dbReference type="Pfam" id="PF01809">
    <property type="entry name" value="YidD"/>
    <property type="match status" value="1"/>
</dbReference>
<dbReference type="Proteomes" id="UP000243884">
    <property type="component" value="Unassembled WGS sequence"/>
</dbReference>
<keyword evidence="3" id="KW-1185">Reference proteome</keyword>
<evidence type="ECO:0000313" key="2">
    <source>
        <dbReference type="EMBL" id="SMC40596.1"/>
    </source>
</evidence>
<reference evidence="3" key="1">
    <citation type="submission" date="2017-04" db="EMBL/GenBank/DDBJ databases">
        <authorList>
            <person name="Varghese N."/>
            <person name="Submissions S."/>
        </authorList>
    </citation>
    <scope>NUCLEOTIDE SEQUENCE [LARGE SCALE GENOMIC DNA]</scope>
    <source>
        <strain evidence="3">DSM 21500</strain>
    </source>
</reference>
<comment type="similarity">
    <text evidence="1">Belongs to the UPF0161 family.</text>
</comment>
<dbReference type="EMBL" id="FWXK01000004">
    <property type="protein sequence ID" value="SMC40596.1"/>
    <property type="molecule type" value="Genomic_DNA"/>
</dbReference>
<dbReference type="SMART" id="SM01234">
    <property type="entry name" value="Haemolytic"/>
    <property type="match status" value="1"/>
</dbReference>
<dbReference type="PANTHER" id="PTHR33383:SF1">
    <property type="entry name" value="MEMBRANE PROTEIN INSERTION EFFICIENCY FACTOR-RELATED"/>
    <property type="match status" value="1"/>
</dbReference>
<dbReference type="AlphaFoldDB" id="A0A1W1YWT3"/>
<evidence type="ECO:0000256" key="1">
    <source>
        <dbReference type="HAMAP-Rule" id="MF_00386"/>
    </source>
</evidence>
<gene>
    <name evidence="2" type="ORF">SAMN04487984_0978</name>
</gene>
<dbReference type="InterPro" id="IPR002696">
    <property type="entry name" value="Membr_insert_effic_factor_YidD"/>
</dbReference>
<sequence>MIKRCLLAAVRFYQRRISPLTGPNCRYYPTCSNYMIQAIQKHGSLKGTLMGSARICRCHPWATGGYDPVPDSFSLRKTPNHMTPEEEQVFIWQQHHH</sequence>
<comment type="subcellular location">
    <subcellularLocation>
        <location evidence="1">Cell membrane</location>
        <topology evidence="1">Peripheral membrane protein</topology>
        <orientation evidence="1">Cytoplasmic side</orientation>
    </subcellularLocation>
</comment>
<dbReference type="PANTHER" id="PTHR33383">
    <property type="entry name" value="MEMBRANE PROTEIN INSERTION EFFICIENCY FACTOR-RELATED"/>
    <property type="match status" value="1"/>
</dbReference>
<accession>A0A1W1YWT3</accession>
<dbReference type="NCBIfam" id="TIGR00278">
    <property type="entry name" value="membrane protein insertion efficiency factor YidD"/>
    <property type="match status" value="1"/>
</dbReference>
<keyword evidence="1" id="KW-0472">Membrane</keyword>
<protein>
    <recommendedName>
        <fullName evidence="1">Putative membrane protein insertion efficiency factor</fullName>
    </recommendedName>
</protein>
<organism evidence="2 3">
    <name type="scientific">Aerococcus suis</name>
    <dbReference type="NCBI Taxonomy" id="371602"/>
    <lineage>
        <taxon>Bacteria</taxon>
        <taxon>Bacillati</taxon>
        <taxon>Bacillota</taxon>
        <taxon>Bacilli</taxon>
        <taxon>Lactobacillales</taxon>
        <taxon>Aerococcaceae</taxon>
        <taxon>Aerococcus</taxon>
    </lineage>
</organism>